<protein>
    <submittedName>
        <fullName evidence="2">Uncharacterized protein</fullName>
    </submittedName>
</protein>
<dbReference type="KEGG" id="fax:FUAX_28540"/>
<organism evidence="2 3">
    <name type="scientific">Fulvitalea axinellae</name>
    <dbReference type="NCBI Taxonomy" id="1182444"/>
    <lineage>
        <taxon>Bacteria</taxon>
        <taxon>Pseudomonadati</taxon>
        <taxon>Bacteroidota</taxon>
        <taxon>Cytophagia</taxon>
        <taxon>Cytophagales</taxon>
        <taxon>Persicobacteraceae</taxon>
        <taxon>Fulvitalea</taxon>
    </lineage>
</organism>
<feature type="compositionally biased region" description="Basic residues" evidence="1">
    <location>
        <begin position="1"/>
        <end position="14"/>
    </location>
</feature>
<name>A0AAU9CR24_9BACT</name>
<proteinExistence type="predicted"/>
<dbReference type="AlphaFoldDB" id="A0AAU9CR24"/>
<dbReference type="EMBL" id="AP025314">
    <property type="protein sequence ID" value="BDD10422.1"/>
    <property type="molecule type" value="Genomic_DNA"/>
</dbReference>
<evidence type="ECO:0000256" key="1">
    <source>
        <dbReference type="SAM" id="MobiDB-lite"/>
    </source>
</evidence>
<dbReference type="Proteomes" id="UP001348817">
    <property type="component" value="Chromosome"/>
</dbReference>
<reference evidence="2 3" key="1">
    <citation type="submission" date="2021-12" db="EMBL/GenBank/DDBJ databases">
        <title>Genome sequencing of bacteria with rrn-lacking chromosome and rrn-plasmid.</title>
        <authorList>
            <person name="Anda M."/>
            <person name="Iwasaki W."/>
        </authorList>
    </citation>
    <scope>NUCLEOTIDE SEQUENCE [LARGE SCALE GENOMIC DNA]</scope>
    <source>
        <strain evidence="2 3">DSM 100852</strain>
    </source>
</reference>
<feature type="region of interest" description="Disordered" evidence="1">
    <location>
        <begin position="1"/>
        <end position="28"/>
    </location>
</feature>
<evidence type="ECO:0000313" key="2">
    <source>
        <dbReference type="EMBL" id="BDD10422.1"/>
    </source>
</evidence>
<keyword evidence="3" id="KW-1185">Reference proteome</keyword>
<dbReference type="RefSeq" id="WP_338391979.1">
    <property type="nucleotide sequence ID" value="NZ_AP025314.1"/>
</dbReference>
<sequence>MRRQTLQRKRKTRNSAHGPGGTSSANFFPNSKVLQRLENYQRIADKANDKQQPIQPMLTSLGFRNLIAPGLIEFRPFFIKYPELGEVDHLLYEYAYVRDPKSEEGVRTRLELIIKMERAINRYHAKHPVAVFAASDTGLPTPTSMDVVVFKTMDEFEKEFQQLIQLTIESGFPLALPNFGRKSVAIANRRGQTDDFTLLDFSPNLGTDATLSLWNKIVYEDSDISVHDATVEPNLQVDEDTGRRFGTPVHWEEEGDSGKEEFFVTCSPTGRPAPTFLSEQSYRFYSHIARLLGTDTGYTLIDNLVKTCAETRQPANITLEKPKNPPNSTLTLGPNAVIPALRNAVTAPPPSERTELKLSLPDTNAGAMLQPIPSASASAAKYTVMPTYTWTATQLSGLLSALRGEHRRNAERAHGFGQYINPMRREVDLPPIHHVRQVYLPFHQGQSRR</sequence>
<evidence type="ECO:0000313" key="3">
    <source>
        <dbReference type="Proteomes" id="UP001348817"/>
    </source>
</evidence>
<accession>A0AAU9CR24</accession>
<gene>
    <name evidence="2" type="ORF">FUAX_28540</name>
</gene>